<evidence type="ECO:0000313" key="22">
    <source>
        <dbReference type="Proteomes" id="UP000198346"/>
    </source>
</evidence>
<accession>A0A239PL87</accession>
<evidence type="ECO:0000256" key="8">
    <source>
        <dbReference type="ARBA" id="ARBA00023209"/>
    </source>
</evidence>
<comment type="catalytic activity">
    <reaction evidence="14">
        <text>sn-glycerol 3-phosphate + NAD(+) = dihydroxyacetone phosphate + NADH + H(+)</text>
        <dbReference type="Rhea" id="RHEA:11092"/>
        <dbReference type="ChEBI" id="CHEBI:15378"/>
        <dbReference type="ChEBI" id="CHEBI:57540"/>
        <dbReference type="ChEBI" id="CHEBI:57597"/>
        <dbReference type="ChEBI" id="CHEBI:57642"/>
        <dbReference type="ChEBI" id="CHEBI:57945"/>
        <dbReference type="EC" id="1.1.1.94"/>
    </reaction>
</comment>
<dbReference type="Gene3D" id="1.10.1040.10">
    <property type="entry name" value="N-(1-d-carboxylethyl)-l-norvaline Dehydrogenase, domain 2"/>
    <property type="match status" value="1"/>
</dbReference>
<feature type="binding site" evidence="14">
    <location>
        <position position="247"/>
    </location>
    <ligand>
        <name>sn-glycerol 3-phosphate</name>
        <dbReference type="ChEBI" id="CHEBI:57597"/>
    </ligand>
</feature>
<feature type="domain" description="Glycerol-3-phosphate dehydrogenase NAD-dependent N-terminal" evidence="19">
    <location>
        <begin position="10"/>
        <end position="163"/>
    </location>
</feature>
<dbReference type="GO" id="GO:0008654">
    <property type="term" value="P:phospholipid biosynthetic process"/>
    <property type="evidence" value="ECO:0007669"/>
    <property type="project" value="UniProtKB-KW"/>
</dbReference>
<dbReference type="InterPro" id="IPR008927">
    <property type="entry name" value="6-PGluconate_DH-like_C_sf"/>
</dbReference>
<evidence type="ECO:0000256" key="11">
    <source>
        <dbReference type="ARBA" id="ARBA00066687"/>
    </source>
</evidence>
<keyword evidence="3 14" id="KW-0547">Nucleotide-binding</keyword>
<dbReference type="InterPro" id="IPR011128">
    <property type="entry name" value="G3P_DH_NAD-dep_N"/>
</dbReference>
<dbReference type="EC" id="1.1.1.94" evidence="11 14"/>
<evidence type="ECO:0000256" key="7">
    <source>
        <dbReference type="ARBA" id="ARBA00023098"/>
    </source>
</evidence>
<dbReference type="InterPro" id="IPR013328">
    <property type="entry name" value="6PGD_dom2"/>
</dbReference>
<proteinExistence type="inferred from homology"/>
<evidence type="ECO:0000256" key="9">
    <source>
        <dbReference type="ARBA" id="ARBA00023264"/>
    </source>
</evidence>
<evidence type="ECO:0000256" key="15">
    <source>
        <dbReference type="PIRSR" id="PIRSR000114-1"/>
    </source>
</evidence>
<dbReference type="NCBIfam" id="NF000942">
    <property type="entry name" value="PRK00094.1-4"/>
    <property type="match status" value="1"/>
</dbReference>
<evidence type="ECO:0000256" key="6">
    <source>
        <dbReference type="ARBA" id="ARBA00023027"/>
    </source>
</evidence>
<dbReference type="UniPathway" id="UPA00940"/>
<keyword evidence="9 14" id="KW-1208">Phospholipid metabolism</keyword>
<evidence type="ECO:0000256" key="5">
    <source>
        <dbReference type="ARBA" id="ARBA00023002"/>
    </source>
</evidence>
<dbReference type="Gene3D" id="3.40.50.720">
    <property type="entry name" value="NAD(P)-binding Rossmann-like Domain"/>
    <property type="match status" value="1"/>
</dbReference>
<feature type="domain" description="Glycerol-3-phosphate dehydrogenase NAD-dependent C-terminal" evidence="20">
    <location>
        <begin position="183"/>
        <end position="322"/>
    </location>
</feature>
<feature type="binding site" evidence="14">
    <location>
        <position position="282"/>
    </location>
    <ligand>
        <name>NADPH</name>
        <dbReference type="ChEBI" id="CHEBI:57783"/>
    </ligand>
</feature>
<evidence type="ECO:0000259" key="19">
    <source>
        <dbReference type="Pfam" id="PF01210"/>
    </source>
</evidence>
<dbReference type="SUPFAM" id="SSF51735">
    <property type="entry name" value="NAD(P)-binding Rossmann-fold domains"/>
    <property type="match status" value="1"/>
</dbReference>
<evidence type="ECO:0000313" key="21">
    <source>
        <dbReference type="EMBL" id="SNT68093.1"/>
    </source>
</evidence>
<dbReference type="OrthoDB" id="9812273at2"/>
<evidence type="ECO:0000256" key="4">
    <source>
        <dbReference type="ARBA" id="ARBA00022857"/>
    </source>
</evidence>
<feature type="binding site" evidence="14">
    <location>
        <position position="139"/>
    </location>
    <ligand>
        <name>sn-glycerol 3-phosphate</name>
        <dbReference type="ChEBI" id="CHEBI:57597"/>
    </ligand>
</feature>
<dbReference type="InterPro" id="IPR006109">
    <property type="entry name" value="G3P_DH_NAD-dep_C"/>
</dbReference>
<keyword evidence="7 14" id="KW-0443">Lipid metabolism</keyword>
<feature type="binding site" evidence="14">
    <location>
        <position position="111"/>
    </location>
    <ligand>
        <name>sn-glycerol 3-phosphate</name>
        <dbReference type="ChEBI" id="CHEBI:57597"/>
    </ligand>
</feature>
<feature type="binding site" evidence="17">
    <location>
        <position position="258"/>
    </location>
    <ligand>
        <name>NAD(+)</name>
        <dbReference type="ChEBI" id="CHEBI:57540"/>
    </ligand>
</feature>
<feature type="binding site" evidence="16">
    <location>
        <begin position="258"/>
        <end position="259"/>
    </location>
    <ligand>
        <name>substrate</name>
    </ligand>
</feature>
<keyword evidence="14" id="KW-0963">Cytoplasm</keyword>
<dbReference type="GO" id="GO:0046168">
    <property type="term" value="P:glycerol-3-phosphate catabolic process"/>
    <property type="evidence" value="ECO:0007669"/>
    <property type="project" value="InterPro"/>
</dbReference>
<protein>
    <recommendedName>
        <fullName evidence="12 14">Glycerol-3-phosphate dehydrogenase [NAD(P)+]</fullName>
        <ecNumber evidence="11 14">1.1.1.94</ecNumber>
    </recommendedName>
    <alternativeName>
        <fullName evidence="14">NAD(P)(+)-dependent glycerol-3-phosphate dehydrogenase</fullName>
    </alternativeName>
    <alternativeName>
        <fullName evidence="13 14">NAD(P)H-dependent dihydroxyacetone-phosphate reductase</fullName>
    </alternativeName>
</protein>
<dbReference type="PANTHER" id="PTHR11728">
    <property type="entry name" value="GLYCEROL-3-PHOSPHATE DEHYDROGENASE"/>
    <property type="match status" value="1"/>
</dbReference>
<dbReference type="GO" id="GO:0051287">
    <property type="term" value="F:NAD binding"/>
    <property type="evidence" value="ECO:0007669"/>
    <property type="project" value="InterPro"/>
</dbReference>
<feature type="binding site" evidence="14">
    <location>
        <position position="141"/>
    </location>
    <ligand>
        <name>sn-glycerol 3-phosphate</name>
        <dbReference type="ChEBI" id="CHEBI:57597"/>
    </ligand>
</feature>
<feature type="binding site" evidence="14">
    <location>
        <position position="18"/>
    </location>
    <ligand>
        <name>NADPH</name>
        <dbReference type="ChEBI" id="CHEBI:57783"/>
    </ligand>
</feature>
<evidence type="ECO:0000256" key="17">
    <source>
        <dbReference type="PIRSR" id="PIRSR000114-3"/>
    </source>
</evidence>
<comment type="function">
    <text evidence="14">Catalyzes the reduction of the glycolytic intermediate dihydroxyacetone phosphate (DHAP) to sn-glycerol 3-phosphate (G3P), the key precursor for phospholipid synthesis.</text>
</comment>
<dbReference type="GO" id="GO:0005975">
    <property type="term" value="P:carbohydrate metabolic process"/>
    <property type="evidence" value="ECO:0007669"/>
    <property type="project" value="InterPro"/>
</dbReference>
<evidence type="ECO:0000256" key="16">
    <source>
        <dbReference type="PIRSR" id="PIRSR000114-2"/>
    </source>
</evidence>
<feature type="binding site" evidence="16">
    <location>
        <position position="111"/>
    </location>
    <ligand>
        <name>substrate</name>
    </ligand>
</feature>
<keyword evidence="4 14" id="KW-0521">NADP</keyword>
<dbReference type="GO" id="GO:0046167">
    <property type="term" value="P:glycerol-3-phosphate biosynthetic process"/>
    <property type="evidence" value="ECO:0007669"/>
    <property type="project" value="UniProtKB-UniRule"/>
</dbReference>
<keyword evidence="6 14" id="KW-0520">NAD</keyword>
<keyword evidence="2 14" id="KW-0444">Lipid biosynthesis</keyword>
<name>A0A239PL87_9PROT</name>
<evidence type="ECO:0000256" key="12">
    <source>
        <dbReference type="ARBA" id="ARBA00069372"/>
    </source>
</evidence>
<dbReference type="NCBIfam" id="NF000940">
    <property type="entry name" value="PRK00094.1-2"/>
    <property type="match status" value="1"/>
</dbReference>
<dbReference type="PRINTS" id="PR00077">
    <property type="entry name" value="GPDHDRGNASE"/>
</dbReference>
<evidence type="ECO:0000256" key="2">
    <source>
        <dbReference type="ARBA" id="ARBA00022516"/>
    </source>
</evidence>
<gene>
    <name evidence="14" type="primary">gpsA</name>
    <name evidence="21" type="ORF">SAMN06297382_0589</name>
</gene>
<dbReference type="Pfam" id="PF07479">
    <property type="entry name" value="NAD_Gly3P_dh_C"/>
    <property type="match status" value="1"/>
</dbReference>
<keyword evidence="8 14" id="KW-0594">Phospholipid biosynthesis</keyword>
<feature type="binding site" evidence="14">
    <location>
        <position position="143"/>
    </location>
    <ligand>
        <name>NADPH</name>
        <dbReference type="ChEBI" id="CHEBI:57783"/>
    </ligand>
</feature>
<feature type="binding site" evidence="14">
    <location>
        <position position="259"/>
    </location>
    <ligand>
        <name>sn-glycerol 3-phosphate</name>
        <dbReference type="ChEBI" id="CHEBI:57597"/>
    </ligand>
</feature>
<comment type="subcellular location">
    <subcellularLocation>
        <location evidence="14">Cytoplasm</location>
    </subcellularLocation>
</comment>
<feature type="binding site" evidence="17">
    <location>
        <begin position="14"/>
        <end position="19"/>
    </location>
    <ligand>
        <name>NAD(+)</name>
        <dbReference type="ChEBI" id="CHEBI:57540"/>
    </ligand>
</feature>
<comment type="caution">
    <text evidence="14">Lacks conserved residue(s) required for the propagation of feature annotation.</text>
</comment>
<evidence type="ECO:0000259" key="20">
    <source>
        <dbReference type="Pfam" id="PF07479"/>
    </source>
</evidence>
<dbReference type="PANTHER" id="PTHR11728:SF1">
    <property type="entry name" value="GLYCEROL-3-PHOSPHATE DEHYDROGENASE [NAD(+)] 2, CHLOROPLASTIC"/>
    <property type="match status" value="1"/>
</dbReference>
<dbReference type="PIRSF" id="PIRSF000114">
    <property type="entry name" value="Glycerol-3-P_dh"/>
    <property type="match status" value="1"/>
</dbReference>
<comment type="catalytic activity">
    <reaction evidence="10">
        <text>sn-glycerol 3-phosphate + NADP(+) = dihydroxyacetone phosphate + NADPH + H(+)</text>
        <dbReference type="Rhea" id="RHEA:11096"/>
        <dbReference type="ChEBI" id="CHEBI:15378"/>
        <dbReference type="ChEBI" id="CHEBI:57597"/>
        <dbReference type="ChEBI" id="CHEBI:57642"/>
        <dbReference type="ChEBI" id="CHEBI:57783"/>
        <dbReference type="ChEBI" id="CHEBI:58349"/>
        <dbReference type="EC" id="1.1.1.94"/>
    </reaction>
    <physiologicalReaction direction="right-to-left" evidence="10">
        <dbReference type="Rhea" id="RHEA:11098"/>
    </physiologicalReaction>
</comment>
<reference evidence="21 22" key="1">
    <citation type="submission" date="2017-07" db="EMBL/GenBank/DDBJ databases">
        <authorList>
            <person name="Sun Z.S."/>
            <person name="Albrecht U."/>
            <person name="Echele G."/>
            <person name="Lee C.C."/>
        </authorList>
    </citation>
    <scope>NUCLEOTIDE SEQUENCE [LARGE SCALE GENOMIC DNA]</scope>
    <source>
        <strain evidence="21 22">CGMCC 1.12710</strain>
    </source>
</reference>
<evidence type="ECO:0000256" key="18">
    <source>
        <dbReference type="RuleBase" id="RU000437"/>
    </source>
</evidence>
<feature type="binding site" evidence="14">
    <location>
        <position position="38"/>
    </location>
    <ligand>
        <name>NADPH</name>
        <dbReference type="ChEBI" id="CHEBI:57783"/>
    </ligand>
</feature>
<dbReference type="Proteomes" id="UP000198346">
    <property type="component" value="Unassembled WGS sequence"/>
</dbReference>
<keyword evidence="5 14" id="KW-0560">Oxidoreductase</keyword>
<feature type="active site" description="Proton acceptor" evidence="14 15">
    <location>
        <position position="194"/>
    </location>
</feature>
<dbReference type="HAMAP" id="MF_00394">
    <property type="entry name" value="NAD_Glyc3P_dehydrog"/>
    <property type="match status" value="1"/>
</dbReference>
<dbReference type="EMBL" id="FZQA01000001">
    <property type="protein sequence ID" value="SNT68093.1"/>
    <property type="molecule type" value="Genomic_DNA"/>
</dbReference>
<dbReference type="InterPro" id="IPR006168">
    <property type="entry name" value="G3P_DH_NAD-dep"/>
</dbReference>
<comment type="pathway">
    <text evidence="14">Membrane lipid metabolism; glycerophospholipid metabolism.</text>
</comment>
<dbReference type="GO" id="GO:0006650">
    <property type="term" value="P:glycerophospholipid metabolic process"/>
    <property type="evidence" value="ECO:0007669"/>
    <property type="project" value="UniProtKB-UniRule"/>
</dbReference>
<dbReference type="Pfam" id="PF01210">
    <property type="entry name" value="NAD_Gly3P_dh_N"/>
    <property type="match status" value="1"/>
</dbReference>
<evidence type="ECO:0000256" key="3">
    <source>
        <dbReference type="ARBA" id="ARBA00022741"/>
    </source>
</evidence>
<dbReference type="GO" id="GO:0141152">
    <property type="term" value="F:glycerol-3-phosphate dehydrogenase (NAD+) activity"/>
    <property type="evidence" value="ECO:0007669"/>
    <property type="project" value="RHEA"/>
</dbReference>
<dbReference type="RefSeq" id="WP_089411074.1">
    <property type="nucleotide sequence ID" value="NZ_FZQA01000001.1"/>
</dbReference>
<evidence type="ECO:0000256" key="10">
    <source>
        <dbReference type="ARBA" id="ARBA00052716"/>
    </source>
</evidence>
<feature type="binding site" evidence="14">
    <location>
        <position position="258"/>
    </location>
    <ligand>
        <name>sn-glycerol 3-phosphate</name>
        <dbReference type="ChEBI" id="CHEBI:57597"/>
    </ligand>
</feature>
<sequence length="336" mass="34695">MNDGAPFRKLSIIGGGAWGAALGNLAANNGVETTIWAREPEVAALINKRHENAVFLPGVKLNPALKATPALEDAGGGEAFLLVAPVQHSRAVMKALRPHARPDAPVALCSKGIEQSTGMFLSAVVAEVWPEAVPAVLSGPSFARDVAQGLPTAVTLACADEALAARWIATIGAPHFRLYYTDDVIGAEIGGAVKNVLAIAAGVVEGKGLGESAKAALIARGFAEFQRLGVALGARRETLAGLSGLGDLILTATSKQSRNMSLGFELGRGRSLHEVLAGRNNVSEGVETAPAVADIARRLGVETPICAAVADLVAGERSVDGLIADLLSRPFRAERE</sequence>
<feature type="binding site" evidence="14">
    <location>
        <position position="284"/>
    </location>
    <ligand>
        <name>NADPH</name>
        <dbReference type="ChEBI" id="CHEBI:57783"/>
    </ligand>
</feature>
<feature type="binding site" evidence="17">
    <location>
        <position position="143"/>
    </location>
    <ligand>
        <name>NAD(+)</name>
        <dbReference type="ChEBI" id="CHEBI:57540"/>
    </ligand>
</feature>
<evidence type="ECO:0000256" key="14">
    <source>
        <dbReference type="HAMAP-Rule" id="MF_00394"/>
    </source>
</evidence>
<feature type="binding site" evidence="14">
    <location>
        <position position="258"/>
    </location>
    <ligand>
        <name>NADPH</name>
        <dbReference type="ChEBI" id="CHEBI:57783"/>
    </ligand>
</feature>
<keyword evidence="22" id="KW-1185">Reference proteome</keyword>
<evidence type="ECO:0000256" key="13">
    <source>
        <dbReference type="ARBA" id="ARBA00080511"/>
    </source>
</evidence>
<evidence type="ECO:0000256" key="1">
    <source>
        <dbReference type="ARBA" id="ARBA00011009"/>
    </source>
</evidence>
<dbReference type="GO" id="GO:0141153">
    <property type="term" value="F:glycerol-3-phosphate dehydrogenase (NADP+) activity"/>
    <property type="evidence" value="ECO:0007669"/>
    <property type="project" value="RHEA"/>
</dbReference>
<dbReference type="FunFam" id="3.40.50.720:FF:000019">
    <property type="entry name" value="Glycerol-3-phosphate dehydrogenase [NAD(P)+]"/>
    <property type="match status" value="1"/>
</dbReference>
<feature type="binding site" evidence="14">
    <location>
        <position position="257"/>
    </location>
    <ligand>
        <name>sn-glycerol 3-phosphate</name>
        <dbReference type="ChEBI" id="CHEBI:57597"/>
    </ligand>
</feature>
<dbReference type="FunFam" id="1.10.1040.10:FF:000001">
    <property type="entry name" value="Glycerol-3-phosphate dehydrogenase [NAD(P)+]"/>
    <property type="match status" value="1"/>
</dbReference>
<organism evidence="21 22">
    <name type="scientific">Amphiplicatus metriothermophilus</name>
    <dbReference type="NCBI Taxonomy" id="1519374"/>
    <lineage>
        <taxon>Bacteria</taxon>
        <taxon>Pseudomonadati</taxon>
        <taxon>Pseudomonadota</taxon>
        <taxon>Alphaproteobacteria</taxon>
        <taxon>Parvularculales</taxon>
        <taxon>Parvularculaceae</taxon>
        <taxon>Amphiplicatus</taxon>
    </lineage>
</organism>
<dbReference type="AlphaFoldDB" id="A0A239PL87"/>
<dbReference type="SUPFAM" id="SSF48179">
    <property type="entry name" value="6-phosphogluconate dehydrogenase C-terminal domain-like"/>
    <property type="match status" value="1"/>
</dbReference>
<feature type="binding site" evidence="14">
    <location>
        <position position="194"/>
    </location>
    <ligand>
        <name>sn-glycerol 3-phosphate</name>
        <dbReference type="ChEBI" id="CHEBI:57597"/>
    </ligand>
</feature>
<dbReference type="PROSITE" id="PS00957">
    <property type="entry name" value="NAD_G3PDH"/>
    <property type="match status" value="1"/>
</dbReference>
<feature type="binding site" evidence="14">
    <location>
        <position position="111"/>
    </location>
    <ligand>
        <name>NADPH</name>
        <dbReference type="ChEBI" id="CHEBI:57783"/>
    </ligand>
</feature>
<dbReference type="InterPro" id="IPR036291">
    <property type="entry name" value="NAD(P)-bd_dom_sf"/>
</dbReference>
<dbReference type="GO" id="GO:0005829">
    <property type="term" value="C:cytosol"/>
    <property type="evidence" value="ECO:0007669"/>
    <property type="project" value="TreeGrafter"/>
</dbReference>
<comment type="similarity">
    <text evidence="1 14 18">Belongs to the NAD-dependent glycerol-3-phosphate dehydrogenase family.</text>
</comment>